<proteinExistence type="predicted"/>
<protein>
    <recommendedName>
        <fullName evidence="1">YdhG-like domain-containing protein</fullName>
    </recommendedName>
</protein>
<accession>I3YWY5</accession>
<dbReference type="HOGENOM" id="CLU_165398_0_0_10"/>
<evidence type="ECO:0000259" key="1">
    <source>
        <dbReference type="Pfam" id="PF08818"/>
    </source>
</evidence>
<dbReference type="SUPFAM" id="SSF159888">
    <property type="entry name" value="YdhG-like"/>
    <property type="match status" value="1"/>
</dbReference>
<evidence type="ECO:0000313" key="2">
    <source>
        <dbReference type="EMBL" id="AFL81503.1"/>
    </source>
</evidence>
<reference evidence="2 3" key="1">
    <citation type="submission" date="2012-06" db="EMBL/GenBank/DDBJ databases">
        <title>The complete genome of Aequorivita sublithincola DSM 14238.</title>
        <authorList>
            <consortium name="US DOE Joint Genome Institute (JGI-PGF)"/>
            <person name="Lucas S."/>
            <person name="Copeland A."/>
            <person name="Lapidus A."/>
            <person name="Goodwin L."/>
            <person name="Pitluck S."/>
            <person name="Peters L."/>
            <person name="Munk A.C.C."/>
            <person name="Kyrpides N."/>
            <person name="Mavromatis K."/>
            <person name="Pagani I."/>
            <person name="Ivanova N."/>
            <person name="Ovchinnikova G."/>
            <person name="Zeytun A."/>
            <person name="Detter J.C."/>
            <person name="Han C."/>
            <person name="Land M."/>
            <person name="Hauser L."/>
            <person name="Markowitz V."/>
            <person name="Cheng J.-F."/>
            <person name="Hugenholtz P."/>
            <person name="Woyke T."/>
            <person name="Wu D."/>
            <person name="Tindall B."/>
            <person name="Faehnrich R."/>
            <person name="Brambilla E."/>
            <person name="Klenk H.-P."/>
            <person name="Eisen J.A."/>
        </authorList>
    </citation>
    <scope>NUCLEOTIDE SEQUENCE [LARGE SCALE GENOMIC DNA]</scope>
    <source>
        <strain evidence="3">DSM 14238 / LMG 21431 / ACAM 643 / 9-3</strain>
    </source>
</reference>
<gene>
    <name evidence="2" type="ordered locus">Aeqsu_2038</name>
</gene>
<dbReference type="Pfam" id="PF08818">
    <property type="entry name" value="DUF1801"/>
    <property type="match status" value="1"/>
</dbReference>
<evidence type="ECO:0000313" key="3">
    <source>
        <dbReference type="Proteomes" id="UP000006049"/>
    </source>
</evidence>
<dbReference type="Gene3D" id="3.90.1150.200">
    <property type="match status" value="1"/>
</dbReference>
<dbReference type="Proteomes" id="UP000006049">
    <property type="component" value="Chromosome"/>
</dbReference>
<feature type="domain" description="YdhG-like" evidence="1">
    <location>
        <begin position="16"/>
        <end position="109"/>
    </location>
</feature>
<name>I3YWY5_AEQSU</name>
<sequence length="119" mass="14293">MNPAALYILEKPEPFRSILLHLQATVETVIPEAELLYKWRLPCFYIENNPFCFLNFSKNYVDLVFWHGAHLTQHTEFLISEGRKHMKSLHYKTLEEIDQQILKEVLLEAHSLRDRKYYK</sequence>
<dbReference type="eggNOG" id="COG5649">
    <property type="taxonomic scope" value="Bacteria"/>
</dbReference>
<dbReference type="AlphaFoldDB" id="I3YWY5"/>
<dbReference type="InterPro" id="IPR014922">
    <property type="entry name" value="YdhG-like"/>
</dbReference>
<dbReference type="KEGG" id="asl:Aeqsu_2038"/>
<organism evidence="2 3">
    <name type="scientific">Aequorivita sublithincola (strain DSM 14238 / LMG 21431 / ACAM 643 / 9-3)</name>
    <dbReference type="NCBI Taxonomy" id="746697"/>
    <lineage>
        <taxon>Bacteria</taxon>
        <taxon>Pseudomonadati</taxon>
        <taxon>Bacteroidota</taxon>
        <taxon>Flavobacteriia</taxon>
        <taxon>Flavobacteriales</taxon>
        <taxon>Flavobacteriaceae</taxon>
        <taxon>Aequorivita</taxon>
    </lineage>
</organism>
<keyword evidence="3" id="KW-1185">Reference proteome</keyword>
<dbReference type="STRING" id="746697.Aeqsu_2038"/>
<dbReference type="RefSeq" id="WP_014782756.1">
    <property type="nucleotide sequence ID" value="NC_018013.1"/>
</dbReference>
<dbReference type="EMBL" id="CP003280">
    <property type="protein sequence ID" value="AFL81503.1"/>
    <property type="molecule type" value="Genomic_DNA"/>
</dbReference>
<dbReference type="OrthoDB" id="670608at2"/>